<dbReference type="AlphaFoldDB" id="A0A9J6GNN0"/>
<name>A0A9J6GNN0_HAELO</name>
<dbReference type="InterPro" id="IPR024079">
    <property type="entry name" value="MetalloPept_cat_dom_sf"/>
</dbReference>
<dbReference type="GO" id="GO:0006508">
    <property type="term" value="P:proteolysis"/>
    <property type="evidence" value="ECO:0007669"/>
    <property type="project" value="InterPro"/>
</dbReference>
<dbReference type="Gene3D" id="3.40.390.10">
    <property type="entry name" value="Collagenase (Catalytic Domain)"/>
    <property type="match status" value="1"/>
</dbReference>
<dbReference type="SUPFAM" id="SSF55486">
    <property type="entry name" value="Metalloproteases ('zincins'), catalytic domain"/>
    <property type="match status" value="1"/>
</dbReference>
<protein>
    <submittedName>
        <fullName evidence="1">Uncharacterized protein</fullName>
    </submittedName>
</protein>
<gene>
    <name evidence="1" type="ORF">HPB48_020026</name>
</gene>
<dbReference type="VEuPathDB" id="VectorBase:HLOH_060371"/>
<organism evidence="1 2">
    <name type="scientific">Haemaphysalis longicornis</name>
    <name type="common">Bush tick</name>
    <dbReference type="NCBI Taxonomy" id="44386"/>
    <lineage>
        <taxon>Eukaryota</taxon>
        <taxon>Metazoa</taxon>
        <taxon>Ecdysozoa</taxon>
        <taxon>Arthropoda</taxon>
        <taxon>Chelicerata</taxon>
        <taxon>Arachnida</taxon>
        <taxon>Acari</taxon>
        <taxon>Parasitiformes</taxon>
        <taxon>Ixodida</taxon>
        <taxon>Ixodoidea</taxon>
        <taxon>Ixodidae</taxon>
        <taxon>Haemaphysalinae</taxon>
        <taxon>Haemaphysalis</taxon>
    </lineage>
</organism>
<keyword evidence="2" id="KW-1185">Reference proteome</keyword>
<dbReference type="InterPro" id="IPR000718">
    <property type="entry name" value="Peptidase_M13"/>
</dbReference>
<evidence type="ECO:0000313" key="1">
    <source>
        <dbReference type="EMBL" id="KAH9377213.1"/>
    </source>
</evidence>
<dbReference type="OrthoDB" id="6506298at2759"/>
<dbReference type="GO" id="GO:0004222">
    <property type="term" value="F:metalloendopeptidase activity"/>
    <property type="evidence" value="ECO:0007669"/>
    <property type="project" value="InterPro"/>
</dbReference>
<evidence type="ECO:0000313" key="2">
    <source>
        <dbReference type="Proteomes" id="UP000821853"/>
    </source>
</evidence>
<sequence>MLRPSDCVKQELEQLHQARLKLSTGSPVSVWPRHRLCMQLVQIPVGVVNGSVPSNGSVFAFHLSRLAVRLYAALAQLLYEGTVYELEIPLYFTEVAERTLDSVIGCLTQDVGNRFPHGLKPDRVRNALLEQVLALQLGFLAFRRLLALFFVYYTLDNCELSDAVYESCQFETERRLPAAARVNMARRHCTQFAHAFQCATGSPMAAGEVCRVLR</sequence>
<comment type="caution">
    <text evidence="1">The sequence shown here is derived from an EMBL/GenBank/DDBJ whole genome shotgun (WGS) entry which is preliminary data.</text>
</comment>
<dbReference type="Proteomes" id="UP000821853">
    <property type="component" value="Unassembled WGS sequence"/>
</dbReference>
<dbReference type="OMA" id="CQFETER"/>
<dbReference type="PROSITE" id="PS51885">
    <property type="entry name" value="NEPRILYSIN"/>
    <property type="match status" value="1"/>
</dbReference>
<dbReference type="EMBL" id="JABSTR010000008">
    <property type="protein sequence ID" value="KAH9377213.1"/>
    <property type="molecule type" value="Genomic_DNA"/>
</dbReference>
<accession>A0A9J6GNN0</accession>
<reference evidence="1 2" key="1">
    <citation type="journal article" date="2020" name="Cell">
        <title>Large-Scale Comparative Analyses of Tick Genomes Elucidate Their Genetic Diversity and Vector Capacities.</title>
        <authorList>
            <consortium name="Tick Genome and Microbiome Consortium (TIGMIC)"/>
            <person name="Jia N."/>
            <person name="Wang J."/>
            <person name="Shi W."/>
            <person name="Du L."/>
            <person name="Sun Y."/>
            <person name="Zhan W."/>
            <person name="Jiang J.F."/>
            <person name="Wang Q."/>
            <person name="Zhang B."/>
            <person name="Ji P."/>
            <person name="Bell-Sakyi L."/>
            <person name="Cui X.M."/>
            <person name="Yuan T.T."/>
            <person name="Jiang B.G."/>
            <person name="Yang W.F."/>
            <person name="Lam T.T."/>
            <person name="Chang Q.C."/>
            <person name="Ding S.J."/>
            <person name="Wang X.J."/>
            <person name="Zhu J.G."/>
            <person name="Ruan X.D."/>
            <person name="Zhao L."/>
            <person name="Wei J.T."/>
            <person name="Ye R.Z."/>
            <person name="Que T.C."/>
            <person name="Du C.H."/>
            <person name="Zhou Y.H."/>
            <person name="Cheng J.X."/>
            <person name="Dai P.F."/>
            <person name="Guo W.B."/>
            <person name="Han X.H."/>
            <person name="Huang E.J."/>
            <person name="Li L.F."/>
            <person name="Wei W."/>
            <person name="Gao Y.C."/>
            <person name="Liu J.Z."/>
            <person name="Shao H.Z."/>
            <person name="Wang X."/>
            <person name="Wang C.C."/>
            <person name="Yang T.C."/>
            <person name="Huo Q.B."/>
            <person name="Li W."/>
            <person name="Chen H.Y."/>
            <person name="Chen S.E."/>
            <person name="Zhou L.G."/>
            <person name="Ni X.B."/>
            <person name="Tian J.H."/>
            <person name="Sheng Y."/>
            <person name="Liu T."/>
            <person name="Pan Y.S."/>
            <person name="Xia L.Y."/>
            <person name="Li J."/>
            <person name="Zhao F."/>
            <person name="Cao W.C."/>
        </authorList>
    </citation>
    <scope>NUCLEOTIDE SEQUENCE [LARGE SCALE GENOMIC DNA]</scope>
    <source>
        <strain evidence="1">HaeL-2018</strain>
    </source>
</reference>
<proteinExistence type="predicted"/>